<evidence type="ECO:0000313" key="1">
    <source>
        <dbReference type="EMBL" id="MBD1371702.1"/>
    </source>
</evidence>
<comment type="caution">
    <text evidence="1">The sequence shown here is derived from an EMBL/GenBank/DDBJ whole genome shotgun (WGS) entry which is preliminary data.</text>
</comment>
<dbReference type="SUPFAM" id="SSF52096">
    <property type="entry name" value="ClpP/crotonase"/>
    <property type="match status" value="1"/>
</dbReference>
<keyword evidence="2" id="KW-1185">Reference proteome</keyword>
<gene>
    <name evidence="1" type="ORF">IC620_04930</name>
</gene>
<organism evidence="1 2">
    <name type="scientific">Polycladospora coralii</name>
    <dbReference type="NCBI Taxonomy" id="2771432"/>
    <lineage>
        <taxon>Bacteria</taxon>
        <taxon>Bacillati</taxon>
        <taxon>Bacillota</taxon>
        <taxon>Bacilli</taxon>
        <taxon>Bacillales</taxon>
        <taxon>Thermoactinomycetaceae</taxon>
        <taxon>Polycladospora</taxon>
    </lineage>
</organism>
<reference evidence="1" key="1">
    <citation type="submission" date="2020-09" db="EMBL/GenBank/DDBJ databases">
        <title>A novel bacterium of genus Hazenella, isolated from South China Sea.</title>
        <authorList>
            <person name="Huang H."/>
            <person name="Mo K."/>
            <person name="Hu Y."/>
        </authorList>
    </citation>
    <scope>NUCLEOTIDE SEQUENCE</scope>
    <source>
        <strain evidence="1">IB182357</strain>
    </source>
</reference>
<dbReference type="AlphaFoldDB" id="A0A926RTS4"/>
<evidence type="ECO:0000313" key="2">
    <source>
        <dbReference type="Proteomes" id="UP000661691"/>
    </source>
</evidence>
<name>A0A926RTS4_9BACL</name>
<dbReference type="PANTHER" id="PTHR11941">
    <property type="entry name" value="ENOYL-COA HYDRATASE-RELATED"/>
    <property type="match status" value="1"/>
</dbReference>
<dbReference type="InterPro" id="IPR029045">
    <property type="entry name" value="ClpP/crotonase-like_dom_sf"/>
</dbReference>
<dbReference type="EMBL" id="JACXAH010000005">
    <property type="protein sequence ID" value="MBD1371702.1"/>
    <property type="molecule type" value="Genomic_DNA"/>
</dbReference>
<dbReference type="Gene3D" id="3.90.226.10">
    <property type="entry name" value="2-enoyl-CoA Hydratase, Chain A, domain 1"/>
    <property type="match status" value="1"/>
</dbReference>
<dbReference type="RefSeq" id="WP_191138348.1">
    <property type="nucleotide sequence ID" value="NZ_JACXAG020000001.1"/>
</dbReference>
<dbReference type="GO" id="GO:0003824">
    <property type="term" value="F:catalytic activity"/>
    <property type="evidence" value="ECO:0007669"/>
    <property type="project" value="UniProtKB-ARBA"/>
</dbReference>
<dbReference type="Gene3D" id="3.90.180.10">
    <property type="entry name" value="Medium-chain alcohol dehydrogenases, catalytic domain"/>
    <property type="match status" value="1"/>
</dbReference>
<dbReference type="GO" id="GO:0006635">
    <property type="term" value="P:fatty acid beta-oxidation"/>
    <property type="evidence" value="ECO:0007669"/>
    <property type="project" value="TreeGrafter"/>
</dbReference>
<dbReference type="InterPro" id="IPR001753">
    <property type="entry name" value="Enoyl-CoA_hydra/iso"/>
</dbReference>
<protein>
    <recommendedName>
        <fullName evidence="3">Enoyl-CoA hydratase/isomerase family protein</fullName>
    </recommendedName>
</protein>
<sequence length="533" mass="60730">MQTSVNQKIKRVSHYKSPIFINYPYFQLQYHEVLPQKKIAILALNDLCLTLLHPGALESLRKELTSVIDDPAVKTLIITGEERKVLNDAKTWEKEVAQVDLNGIYQLMDTIDKSDMPTLIAVQKGALGVASDWLGVGHLVIADSEAIFNTWMGNTPLWAGATQRLPRRCQAVKEKAGVHGAIKWLMSGDVMDSAQACQIGLVDQIVKDKDVLVTAIQTAREYIVAQDGNLYRAYVRMEALKTDWNLKKRFQHDFSQYKQTPYHAMTQKCIETGYLEGVKRGLQLEQEWMLSRTTIKQEMGRLKVELPKYLDHVTAVQEQEWQQTGQLLRPGSSFYPRFTTLPAWQYAHQVKVDEIENEIEVDKKLVAVRQPKSLEVVVYMLASEYHARELNRQTERPTDFGVSGKIGLGLVVAVGSEVKRSGQMKIGEFVTVNLHRHASNPYATSEQHEIDLQGTHQQFSTVHVSQCTLGNHLWGGYWNQRELSIKIIPFAEIEQQLTSDIFKEEQHDVVVIQHAMPRLDFANEQELLQAWGE</sequence>
<dbReference type="Pfam" id="PF00378">
    <property type="entry name" value="ECH_1"/>
    <property type="match status" value="1"/>
</dbReference>
<accession>A0A926RTS4</accession>
<dbReference type="CDD" id="cd06558">
    <property type="entry name" value="crotonase-like"/>
    <property type="match status" value="1"/>
</dbReference>
<proteinExistence type="predicted"/>
<dbReference type="Proteomes" id="UP000661691">
    <property type="component" value="Unassembled WGS sequence"/>
</dbReference>
<evidence type="ECO:0008006" key="3">
    <source>
        <dbReference type="Google" id="ProtNLM"/>
    </source>
</evidence>
<dbReference type="PANTHER" id="PTHR11941:SF54">
    <property type="entry name" value="ENOYL-COA HYDRATASE, MITOCHONDRIAL"/>
    <property type="match status" value="1"/>
</dbReference>